<comment type="caution">
    <text evidence="2">The sequence shown here is derived from an EMBL/GenBank/DDBJ whole genome shotgun (WGS) entry which is preliminary data.</text>
</comment>
<reference evidence="2" key="1">
    <citation type="journal article" date="2014" name="Front. Microbiol.">
        <title>High frequency of phylogenetically diverse reductive dehalogenase-homologous genes in deep subseafloor sedimentary metagenomes.</title>
        <authorList>
            <person name="Kawai M."/>
            <person name="Futagami T."/>
            <person name="Toyoda A."/>
            <person name="Takaki Y."/>
            <person name="Nishi S."/>
            <person name="Hori S."/>
            <person name="Arai W."/>
            <person name="Tsubouchi T."/>
            <person name="Morono Y."/>
            <person name="Uchiyama I."/>
            <person name="Ito T."/>
            <person name="Fujiyama A."/>
            <person name="Inagaki F."/>
            <person name="Takami H."/>
        </authorList>
    </citation>
    <scope>NUCLEOTIDE SEQUENCE</scope>
    <source>
        <strain evidence="2">Expedition CK06-06</strain>
    </source>
</reference>
<proteinExistence type="predicted"/>
<evidence type="ECO:0000256" key="1">
    <source>
        <dbReference type="SAM" id="Phobius"/>
    </source>
</evidence>
<gene>
    <name evidence="2" type="ORF">S01H1_74373</name>
</gene>
<name>X0WZK3_9ZZZZ</name>
<accession>X0WZK3</accession>
<sequence length="43" mass="4804">IATVVEALSPKGTDNFLIFLAVIIVVLILELGFPDFWPYSFSF</sequence>
<keyword evidence="1" id="KW-0812">Transmembrane</keyword>
<keyword evidence="1" id="KW-1133">Transmembrane helix</keyword>
<keyword evidence="1" id="KW-0472">Membrane</keyword>
<feature type="transmembrane region" description="Helical" evidence="1">
    <location>
        <begin position="16"/>
        <end position="37"/>
    </location>
</feature>
<evidence type="ECO:0000313" key="2">
    <source>
        <dbReference type="EMBL" id="GAG36379.1"/>
    </source>
</evidence>
<feature type="non-terminal residue" evidence="2">
    <location>
        <position position="1"/>
    </location>
</feature>
<organism evidence="2">
    <name type="scientific">marine sediment metagenome</name>
    <dbReference type="NCBI Taxonomy" id="412755"/>
    <lineage>
        <taxon>unclassified sequences</taxon>
        <taxon>metagenomes</taxon>
        <taxon>ecological metagenomes</taxon>
    </lineage>
</organism>
<dbReference type="EMBL" id="BARS01049756">
    <property type="protein sequence ID" value="GAG36379.1"/>
    <property type="molecule type" value="Genomic_DNA"/>
</dbReference>
<dbReference type="AlphaFoldDB" id="X0WZK3"/>
<protein>
    <submittedName>
        <fullName evidence="2">Uncharacterized protein</fullName>
    </submittedName>
</protein>